<dbReference type="GO" id="GO:0005509">
    <property type="term" value="F:calcium ion binding"/>
    <property type="evidence" value="ECO:0007669"/>
    <property type="project" value="InterPro"/>
</dbReference>
<dbReference type="GO" id="GO:0005783">
    <property type="term" value="C:endoplasmic reticulum"/>
    <property type="evidence" value="ECO:0007669"/>
    <property type="project" value="TreeGrafter"/>
</dbReference>
<feature type="region of interest" description="Disordered" evidence="4">
    <location>
        <begin position="159"/>
        <end position="185"/>
    </location>
</feature>
<dbReference type="Pfam" id="PF13499">
    <property type="entry name" value="EF-hand_7"/>
    <property type="match status" value="1"/>
</dbReference>
<reference evidence="7" key="1">
    <citation type="submission" date="2020-10" db="EMBL/GenBank/DDBJ databases">
        <title>Unveiling of a novel bifunctional photoreceptor, Dualchrome1, isolated from a cosmopolitan green alga.</title>
        <authorList>
            <person name="Suzuki S."/>
            <person name="Kawachi M."/>
        </authorList>
    </citation>
    <scope>NUCLEOTIDE SEQUENCE</scope>
    <source>
        <strain evidence="7">NIES 2893</strain>
    </source>
</reference>
<comment type="caution">
    <text evidence="7">The sequence shown here is derived from an EMBL/GenBank/DDBJ whole genome shotgun (WGS) entry which is preliminary data.</text>
</comment>
<feature type="region of interest" description="Disordered" evidence="4">
    <location>
        <begin position="200"/>
        <end position="235"/>
    </location>
</feature>
<keyword evidence="5" id="KW-0732">Signal</keyword>
<dbReference type="SUPFAM" id="SSF47473">
    <property type="entry name" value="EF-hand"/>
    <property type="match status" value="2"/>
</dbReference>
<dbReference type="PROSITE" id="PS50222">
    <property type="entry name" value="EF_HAND_2"/>
    <property type="match status" value="3"/>
</dbReference>
<dbReference type="PANTHER" id="PTHR10827:SF98">
    <property type="entry name" value="45 KDA CALCIUM-BINDING PROTEIN"/>
    <property type="match status" value="1"/>
</dbReference>
<keyword evidence="3" id="KW-0106">Calcium</keyword>
<evidence type="ECO:0000313" key="7">
    <source>
        <dbReference type="EMBL" id="GHP09028.1"/>
    </source>
</evidence>
<dbReference type="PROSITE" id="PS00018">
    <property type="entry name" value="EF_HAND_1"/>
    <property type="match status" value="5"/>
</dbReference>
<dbReference type="Pfam" id="PF13202">
    <property type="entry name" value="EF-hand_5"/>
    <property type="match status" value="2"/>
</dbReference>
<evidence type="ECO:0000313" key="8">
    <source>
        <dbReference type="Proteomes" id="UP000660262"/>
    </source>
</evidence>
<evidence type="ECO:0000256" key="4">
    <source>
        <dbReference type="SAM" id="MobiDB-lite"/>
    </source>
</evidence>
<dbReference type="InterPro" id="IPR018247">
    <property type="entry name" value="EF_Hand_1_Ca_BS"/>
</dbReference>
<sequence length="421" mass="48109">MMSAPLIALTLLLLVSCVVFLVYQDASTGDSVTDGNDGNLHRRWFGGRRAMARVLDRRKHNEHFERKGFDPAAETYAHDVLHDHEDEHEDHEHGDFRYEGMYDAGDSYDGDAEWDQDHYNGDYFDEDFNITERLITLFPSIDSDGNLMVTVEEMEARHYENGLNSSRTRSEQEFNTTDEDGSGTVTLKEYLKEDFFDNLLTPEGMKSKPDPNKHSPEGDDQATDQHAEDGEDTEDNHYTREWARTMARQFSAADADKDGVLNKDEFHNFLNPEDSGDESLMAVLLAEDVSDRDDNRDGALSFEEFEQSLWYALSSGESTEEETGEWNEQKDKQRAEAKFTEIDSDKDGLVTPHELKAVAKQLHPSEADYAKEQAAHMVEQADGDGDGKLTLDEMKENPYVFYSAAFRKDSSYDDTYHDEFR</sequence>
<dbReference type="Gene3D" id="1.10.238.10">
    <property type="entry name" value="EF-hand"/>
    <property type="match status" value="3"/>
</dbReference>
<dbReference type="InterPro" id="IPR002048">
    <property type="entry name" value="EF_hand_dom"/>
</dbReference>
<keyword evidence="2" id="KW-0677">Repeat</keyword>
<feature type="domain" description="EF-hand" evidence="6">
    <location>
        <begin position="330"/>
        <end position="365"/>
    </location>
</feature>
<dbReference type="EMBL" id="BNJQ01000023">
    <property type="protein sequence ID" value="GHP09028.1"/>
    <property type="molecule type" value="Genomic_DNA"/>
</dbReference>
<evidence type="ECO:0000256" key="1">
    <source>
        <dbReference type="ARBA" id="ARBA00022723"/>
    </source>
</evidence>
<evidence type="ECO:0000259" key="6">
    <source>
        <dbReference type="PROSITE" id="PS50222"/>
    </source>
</evidence>
<name>A0A830HQ38_9CHLO</name>
<keyword evidence="8" id="KW-1185">Reference proteome</keyword>
<dbReference type="SMART" id="SM00054">
    <property type="entry name" value="EFh"/>
    <property type="match status" value="3"/>
</dbReference>
<proteinExistence type="predicted"/>
<evidence type="ECO:0000256" key="5">
    <source>
        <dbReference type="SAM" id="SignalP"/>
    </source>
</evidence>
<dbReference type="AlphaFoldDB" id="A0A830HQ38"/>
<dbReference type="Proteomes" id="UP000660262">
    <property type="component" value="Unassembled WGS sequence"/>
</dbReference>
<dbReference type="PANTHER" id="PTHR10827">
    <property type="entry name" value="RETICULOCALBIN"/>
    <property type="match status" value="1"/>
</dbReference>
<organism evidence="7 8">
    <name type="scientific">Pycnococcus provasolii</name>
    <dbReference type="NCBI Taxonomy" id="41880"/>
    <lineage>
        <taxon>Eukaryota</taxon>
        <taxon>Viridiplantae</taxon>
        <taxon>Chlorophyta</taxon>
        <taxon>Pseudoscourfieldiophyceae</taxon>
        <taxon>Pseudoscourfieldiales</taxon>
        <taxon>Pycnococcaceae</taxon>
        <taxon>Pycnococcus</taxon>
    </lineage>
</organism>
<dbReference type="InterPro" id="IPR011992">
    <property type="entry name" value="EF-hand-dom_pair"/>
</dbReference>
<feature type="compositionally biased region" description="Basic and acidic residues" evidence="4">
    <location>
        <begin position="205"/>
        <end position="228"/>
    </location>
</feature>
<feature type="signal peptide" evidence="5">
    <location>
        <begin position="1"/>
        <end position="17"/>
    </location>
</feature>
<accession>A0A830HQ38</accession>
<evidence type="ECO:0000256" key="2">
    <source>
        <dbReference type="ARBA" id="ARBA00022737"/>
    </source>
</evidence>
<evidence type="ECO:0000256" key="3">
    <source>
        <dbReference type="ARBA" id="ARBA00022837"/>
    </source>
</evidence>
<keyword evidence="1" id="KW-0479">Metal-binding</keyword>
<feature type="domain" description="EF-hand" evidence="6">
    <location>
        <begin position="369"/>
        <end position="404"/>
    </location>
</feature>
<protein>
    <recommendedName>
        <fullName evidence="6">EF-hand domain-containing protein</fullName>
    </recommendedName>
</protein>
<feature type="domain" description="EF-hand" evidence="6">
    <location>
        <begin position="241"/>
        <end position="276"/>
    </location>
</feature>
<dbReference type="OrthoDB" id="293868at2759"/>
<feature type="compositionally biased region" description="Basic and acidic residues" evidence="4">
    <location>
        <begin position="327"/>
        <end position="336"/>
    </location>
</feature>
<feature type="region of interest" description="Disordered" evidence="4">
    <location>
        <begin position="315"/>
        <end position="336"/>
    </location>
</feature>
<feature type="chain" id="PRO_5033033378" description="EF-hand domain-containing protein" evidence="5">
    <location>
        <begin position="18"/>
        <end position="421"/>
    </location>
</feature>
<gene>
    <name evidence="7" type="ORF">PPROV_000776500</name>
</gene>